<dbReference type="OrthoDB" id="2830at2157"/>
<dbReference type="Gene3D" id="3.30.565.10">
    <property type="entry name" value="Histidine kinase-like ATPase, C-terminal domain"/>
    <property type="match status" value="1"/>
</dbReference>
<dbReference type="GO" id="GO:0000160">
    <property type="term" value="P:phosphorelay signal transduction system"/>
    <property type="evidence" value="ECO:0007669"/>
    <property type="project" value="InterPro"/>
</dbReference>
<dbReference type="PROSITE" id="PS50112">
    <property type="entry name" value="PAS"/>
    <property type="match status" value="1"/>
</dbReference>
<evidence type="ECO:0000259" key="5">
    <source>
        <dbReference type="PROSITE" id="PS50113"/>
    </source>
</evidence>
<dbReference type="PROSITE" id="PS50113">
    <property type="entry name" value="PAC"/>
    <property type="match status" value="1"/>
</dbReference>
<keyword evidence="6" id="KW-0808">Transferase</keyword>
<dbReference type="Gene3D" id="3.30.450.20">
    <property type="entry name" value="PAS domain"/>
    <property type="match status" value="1"/>
</dbReference>
<dbReference type="InterPro" id="IPR011495">
    <property type="entry name" value="Sig_transdc_His_kin_sub2_dim/P"/>
</dbReference>
<dbReference type="eggNOG" id="arCOG06537">
    <property type="taxonomic scope" value="Archaea"/>
</dbReference>
<dbReference type="RefSeq" id="WP_013643929.1">
    <property type="nucleotide sequence ID" value="NC_015216.1"/>
</dbReference>
<dbReference type="PROSITE" id="PS50109">
    <property type="entry name" value="HIS_KIN"/>
    <property type="match status" value="1"/>
</dbReference>
<dbReference type="AlphaFoldDB" id="F0T8N6"/>
<dbReference type="CDD" id="cd00130">
    <property type="entry name" value="PAS"/>
    <property type="match status" value="1"/>
</dbReference>
<protein>
    <submittedName>
        <fullName evidence="6">Signal transduction histidine kinase</fullName>
    </submittedName>
</protein>
<dbReference type="Pfam" id="PF08448">
    <property type="entry name" value="PAS_4"/>
    <property type="match status" value="1"/>
</dbReference>
<keyword evidence="1" id="KW-0597">Phosphoprotein</keyword>
<dbReference type="Proteomes" id="UP000007490">
    <property type="component" value="Chromosome"/>
</dbReference>
<organism evidence="6 7">
    <name type="scientific">Methanobacterium lacus (strain AL-21)</name>
    <dbReference type="NCBI Taxonomy" id="877455"/>
    <lineage>
        <taxon>Archaea</taxon>
        <taxon>Methanobacteriati</taxon>
        <taxon>Methanobacteriota</taxon>
        <taxon>Methanomada group</taxon>
        <taxon>Methanobacteria</taxon>
        <taxon>Methanobacteriales</taxon>
        <taxon>Methanobacteriaceae</taxon>
        <taxon>Methanobacterium</taxon>
    </lineage>
</organism>
<proteinExistence type="predicted"/>
<dbReference type="PROSITE" id="PS50110">
    <property type="entry name" value="RESPONSE_REGULATORY"/>
    <property type="match status" value="1"/>
</dbReference>
<dbReference type="GeneID" id="10276763"/>
<reference evidence="7" key="1">
    <citation type="submission" date="2011-02" db="EMBL/GenBank/DDBJ databases">
        <title>Complete sequence of Methanobacterium sp. AL-21.</title>
        <authorList>
            <consortium name="US DOE Joint Genome Institute"/>
            <person name="Lucas S."/>
            <person name="Copeland A."/>
            <person name="Lapidus A."/>
            <person name="Cheng J.-F."/>
            <person name="Goodwin L."/>
            <person name="Pitluck S."/>
            <person name="Chertkov O."/>
            <person name="Detter J.C."/>
            <person name="Han C."/>
            <person name="Tapia R."/>
            <person name="Land M."/>
            <person name="Hauser L."/>
            <person name="Kyrpides N."/>
            <person name="Ivanova N."/>
            <person name="Mikhailova N."/>
            <person name="Pagani I."/>
            <person name="Cadillo-Quiroz H."/>
            <person name="Imachi H."/>
            <person name="Zinder S."/>
            <person name="Liu W."/>
            <person name="Woyke T."/>
        </authorList>
    </citation>
    <scope>NUCLEOTIDE SEQUENCE [LARGE SCALE GENOMIC DNA]</scope>
    <source>
        <strain evidence="7">AL-21</strain>
    </source>
</reference>
<dbReference type="eggNOG" id="arCOG06192">
    <property type="taxonomic scope" value="Archaea"/>
</dbReference>
<dbReference type="SUPFAM" id="SSF55785">
    <property type="entry name" value="PYP-like sensor domain (PAS domain)"/>
    <property type="match status" value="1"/>
</dbReference>
<sequence>MNKKNLLIVEDEGVTALEIQNKVEEWGYSVVGVLSSGEEAITVALDKRPDLILMDVVLKEKVNGIEAANIIKNSYDVPIIYLTAYDDEKTIEEAKITFPQAYLLKPFNDQELKLTIEIALYKHQMEARLKRSEETYRTLAENAEDIIFIISLEDRVDYVNKFAANILGFEPEDIVGKLRQNLFPMDISEKQRKSIDKAIETQSPVRSEIKMALPKGEMWLDTKIIPLKDKNDKIFAVMGISRDVTTQKNTEAALRSSLNEKVVLLKEIHHRVKNNMQIISSLINLQSDYATDESTIKMFEDSKHRIRTMALIHEKLYMSEDISLINFSKYIKSLTTKLLEFYSLKSRLITLKVISDDITMDIDSAIPCGLLINELLSNSIKYAFPDGREGNIVIKMHINDGYYVLSVEDDGVGFPEEIDFMNPNTLGLQIVQTLAQQLDGNIELETNGFTRFKISFKVENS</sequence>
<dbReference type="InterPro" id="IPR000700">
    <property type="entry name" value="PAS-assoc_C"/>
</dbReference>
<dbReference type="SMART" id="SM00387">
    <property type="entry name" value="HATPase_c"/>
    <property type="match status" value="1"/>
</dbReference>
<dbReference type="NCBIfam" id="TIGR00229">
    <property type="entry name" value="sensory_box"/>
    <property type="match status" value="1"/>
</dbReference>
<dbReference type="eggNOG" id="arCOG02335">
    <property type="taxonomic scope" value="Archaea"/>
</dbReference>
<dbReference type="PANTHER" id="PTHR43065:SF23">
    <property type="entry name" value="SENSOR HISTIDINE KINASE PDTAS"/>
    <property type="match status" value="1"/>
</dbReference>
<dbReference type="InterPro" id="IPR011006">
    <property type="entry name" value="CheY-like_superfamily"/>
</dbReference>
<dbReference type="InterPro" id="IPR001789">
    <property type="entry name" value="Sig_transdc_resp-reg_receiver"/>
</dbReference>
<dbReference type="Pfam" id="PF02518">
    <property type="entry name" value="HATPase_c"/>
    <property type="match status" value="1"/>
</dbReference>
<evidence type="ECO:0000259" key="2">
    <source>
        <dbReference type="PROSITE" id="PS50109"/>
    </source>
</evidence>
<evidence type="ECO:0000259" key="4">
    <source>
        <dbReference type="PROSITE" id="PS50112"/>
    </source>
</evidence>
<dbReference type="Gene3D" id="3.40.50.2300">
    <property type="match status" value="1"/>
</dbReference>
<dbReference type="InterPro" id="IPR036890">
    <property type="entry name" value="HATPase_C_sf"/>
</dbReference>
<gene>
    <name evidence="6" type="ordered locus">Metbo_0326</name>
</gene>
<evidence type="ECO:0000313" key="7">
    <source>
        <dbReference type="Proteomes" id="UP000007490"/>
    </source>
</evidence>
<keyword evidence="7" id="KW-1185">Reference proteome</keyword>
<evidence type="ECO:0000256" key="1">
    <source>
        <dbReference type="PROSITE-ProRule" id="PRU00169"/>
    </source>
</evidence>
<dbReference type="GO" id="GO:0016301">
    <property type="term" value="F:kinase activity"/>
    <property type="evidence" value="ECO:0007669"/>
    <property type="project" value="UniProtKB-KW"/>
</dbReference>
<dbReference type="EMBL" id="CP002551">
    <property type="protein sequence ID" value="ADZ08578.1"/>
    <property type="molecule type" value="Genomic_DNA"/>
</dbReference>
<feature type="domain" description="PAS" evidence="4">
    <location>
        <begin position="132"/>
        <end position="202"/>
    </location>
</feature>
<evidence type="ECO:0000313" key="6">
    <source>
        <dbReference type="EMBL" id="ADZ08578.1"/>
    </source>
</evidence>
<dbReference type="InterPro" id="IPR013656">
    <property type="entry name" value="PAS_4"/>
</dbReference>
<dbReference type="Pfam" id="PF07568">
    <property type="entry name" value="HisKA_2"/>
    <property type="match status" value="1"/>
</dbReference>
<dbReference type="CDD" id="cd17534">
    <property type="entry name" value="REC_DC-like"/>
    <property type="match status" value="1"/>
</dbReference>
<dbReference type="SUPFAM" id="SSF55874">
    <property type="entry name" value="ATPase domain of HSP90 chaperone/DNA topoisomerase II/histidine kinase"/>
    <property type="match status" value="1"/>
</dbReference>
<feature type="domain" description="PAC" evidence="5">
    <location>
        <begin position="203"/>
        <end position="256"/>
    </location>
</feature>
<feature type="modified residue" description="4-aspartylphosphate" evidence="1">
    <location>
        <position position="55"/>
    </location>
</feature>
<feature type="domain" description="Histidine kinase" evidence="2">
    <location>
        <begin position="267"/>
        <end position="460"/>
    </location>
</feature>
<keyword evidence="6" id="KW-0418">Kinase</keyword>
<reference evidence="6 7" key="2">
    <citation type="journal article" date="2014" name="Int. J. Syst. Evol. Microbiol.">
        <title>Methanobacterium paludis sp. nov. and a novel strain of Methanobacterium lacus isolated from northern peatlands.</title>
        <authorList>
            <person name="Cadillo-Quiroz H."/>
            <person name="Brauer S.L."/>
            <person name="Goodson N."/>
            <person name="Yavitt J.B."/>
            <person name="Zinder S.H."/>
        </authorList>
    </citation>
    <scope>NUCLEOTIDE SEQUENCE [LARGE SCALE GENOMIC DNA]</scope>
    <source>
        <strain evidence="6 7">AL-21</strain>
    </source>
</reference>
<evidence type="ECO:0000259" key="3">
    <source>
        <dbReference type="PROSITE" id="PS50110"/>
    </source>
</evidence>
<dbReference type="SMART" id="SM00448">
    <property type="entry name" value="REC"/>
    <property type="match status" value="1"/>
</dbReference>
<feature type="domain" description="Response regulatory" evidence="3">
    <location>
        <begin position="5"/>
        <end position="120"/>
    </location>
</feature>
<dbReference type="InterPro" id="IPR035965">
    <property type="entry name" value="PAS-like_dom_sf"/>
</dbReference>
<dbReference type="InterPro" id="IPR005467">
    <property type="entry name" value="His_kinase_dom"/>
</dbReference>
<dbReference type="InterPro" id="IPR003594">
    <property type="entry name" value="HATPase_dom"/>
</dbReference>
<dbReference type="SUPFAM" id="SSF52172">
    <property type="entry name" value="CheY-like"/>
    <property type="match status" value="1"/>
</dbReference>
<accession>F0T8N6</accession>
<dbReference type="PANTHER" id="PTHR43065">
    <property type="entry name" value="SENSOR HISTIDINE KINASE"/>
    <property type="match status" value="1"/>
</dbReference>
<dbReference type="Pfam" id="PF00072">
    <property type="entry name" value="Response_reg"/>
    <property type="match status" value="1"/>
</dbReference>
<name>F0T8N6_METLA</name>
<dbReference type="KEGG" id="mel:Metbo_0326"/>
<dbReference type="SMART" id="SM00091">
    <property type="entry name" value="PAS"/>
    <property type="match status" value="1"/>
</dbReference>
<dbReference type="InterPro" id="IPR000014">
    <property type="entry name" value="PAS"/>
</dbReference>
<dbReference type="HOGENOM" id="CLU_000445_114_57_2"/>